<feature type="modified residue" description="N6-(pyridoxal phosphate)lysine" evidence="6">
    <location>
        <position position="240"/>
    </location>
</feature>
<evidence type="ECO:0000259" key="7">
    <source>
        <dbReference type="Pfam" id="PF00464"/>
    </source>
</evidence>
<evidence type="ECO:0000256" key="6">
    <source>
        <dbReference type="HAMAP-Rule" id="MF_00051"/>
    </source>
</evidence>
<evidence type="ECO:0000256" key="3">
    <source>
        <dbReference type="ARBA" id="ARBA00022563"/>
    </source>
</evidence>
<reference evidence="8 9" key="1">
    <citation type="submission" date="2023-08" db="EMBL/GenBank/DDBJ databases">
        <title>The draft genome sequence of Paracraurococcus sp. LOR1-02.</title>
        <authorList>
            <person name="Kingkaew E."/>
            <person name="Tanasupawat S."/>
        </authorList>
    </citation>
    <scope>NUCLEOTIDE SEQUENCE [LARGE SCALE GENOMIC DNA]</scope>
    <source>
        <strain evidence="8 9">LOR1-02</strain>
    </source>
</reference>
<protein>
    <recommendedName>
        <fullName evidence="6">Serine hydroxymethyltransferase</fullName>
        <shortName evidence="6">SHMT</shortName>
        <shortName evidence="6">Serine methylase</shortName>
        <ecNumber evidence="6">2.1.2.1</ecNumber>
    </recommendedName>
</protein>
<comment type="caution">
    <text evidence="8">The sequence shown here is derived from an EMBL/GenBank/DDBJ whole genome shotgun (WGS) entry which is preliminary data.</text>
</comment>
<feature type="site" description="Plays an important role in substrate specificity" evidence="6">
    <location>
        <position position="239"/>
    </location>
</feature>
<keyword evidence="6" id="KW-0963">Cytoplasm</keyword>
<keyword evidence="3 6" id="KW-0554">One-carbon metabolism</keyword>
<comment type="pathway">
    <text evidence="6">Amino-acid biosynthesis; glycine biosynthesis; glycine from L-serine: step 1/1.</text>
</comment>
<comment type="catalytic activity">
    <reaction evidence="6">
        <text>(6R)-5,10-methylene-5,6,7,8-tetrahydrofolate + glycine + H2O = (6S)-5,6,7,8-tetrahydrofolate + L-serine</text>
        <dbReference type="Rhea" id="RHEA:15481"/>
        <dbReference type="ChEBI" id="CHEBI:15377"/>
        <dbReference type="ChEBI" id="CHEBI:15636"/>
        <dbReference type="ChEBI" id="CHEBI:33384"/>
        <dbReference type="ChEBI" id="CHEBI:57305"/>
        <dbReference type="ChEBI" id="CHEBI:57453"/>
        <dbReference type="EC" id="2.1.2.1"/>
    </reaction>
</comment>
<keyword evidence="5 6" id="KW-0663">Pyridoxal phosphate</keyword>
<dbReference type="InterPro" id="IPR019798">
    <property type="entry name" value="Ser_HO-MeTrfase_PLP_BS"/>
</dbReference>
<dbReference type="HAMAP" id="MF_00051">
    <property type="entry name" value="SHMT"/>
    <property type="match status" value="1"/>
</dbReference>
<accession>A0ABT9DUX7</accession>
<keyword evidence="9" id="KW-1185">Reference proteome</keyword>
<comment type="function">
    <text evidence="6">Catalyzes the reversible interconversion of serine and glycine with tetrahydrofolate (THF) serving as the one-carbon carrier. This reaction serves as the major source of one-carbon groups required for the biosynthesis of purines, thymidylate, methionine, and other important biomolecules. Also exhibits THF-independent aldolase activity toward beta-hydroxyamino acids, producing glycine and aldehydes, via a retro-aldol mechanism.</text>
</comment>
<dbReference type="Gene3D" id="3.90.1150.10">
    <property type="entry name" value="Aspartate Aminotransferase, domain 1"/>
    <property type="match status" value="1"/>
</dbReference>
<dbReference type="InterPro" id="IPR015421">
    <property type="entry name" value="PyrdxlP-dep_Trfase_major"/>
</dbReference>
<dbReference type="PROSITE" id="PS00096">
    <property type="entry name" value="SHMT"/>
    <property type="match status" value="1"/>
</dbReference>
<dbReference type="GO" id="GO:0004372">
    <property type="term" value="F:glycine hydroxymethyltransferase activity"/>
    <property type="evidence" value="ECO:0007669"/>
    <property type="project" value="UniProtKB-EC"/>
</dbReference>
<comment type="pathway">
    <text evidence="6">One-carbon metabolism; tetrahydrofolate interconversion.</text>
</comment>
<comment type="subcellular location">
    <subcellularLocation>
        <location evidence="6">Cytoplasm</location>
    </subcellularLocation>
</comment>
<dbReference type="PIRSF" id="PIRSF000412">
    <property type="entry name" value="SHMT"/>
    <property type="match status" value="1"/>
</dbReference>
<comment type="cofactor">
    <cofactor evidence="1 6">
        <name>pyridoxal 5'-phosphate</name>
        <dbReference type="ChEBI" id="CHEBI:597326"/>
    </cofactor>
</comment>
<dbReference type="Proteomes" id="UP001243009">
    <property type="component" value="Unassembled WGS sequence"/>
</dbReference>
<evidence type="ECO:0000313" key="9">
    <source>
        <dbReference type="Proteomes" id="UP001243009"/>
    </source>
</evidence>
<evidence type="ECO:0000256" key="4">
    <source>
        <dbReference type="ARBA" id="ARBA00022679"/>
    </source>
</evidence>
<evidence type="ECO:0000256" key="2">
    <source>
        <dbReference type="ARBA" id="ARBA00006376"/>
    </source>
</evidence>
<sequence length="432" mass="46101">MNETTAYRIPERFFSAPVAEADPELAAAIGQELGRQQDGIELIASENIVSRAVLEAQGSVLTNKYAEGYPGRRYYGGCEFVDVAETLAIERATKLFGCGFANVQPHSGAQANQAVFLALLQPGDAFMGLDLAAGGHLTHGSPANLSGKWFRPVPYTVRREDQRIDMAEVRRIALENKPKLIIAGGSAYARVWDFAAFRAIADEVGAYFMVDMAHFAGLVAGGAHPSPFPHAHVATTTTHKTLRGPRGGMILTNDEALAKKFNSAVFPGLQGGPLMHVIAAKAVAFGEALKPEFRAYARAVVANAAALAEELKGQGLDLVTDGTDNHLLLVDLRPKKLTGKAAEGALNRAHLTCNKNAIPFDPEKPMVTSGVRLGTPAGTTRGFGEAEFREVGRLIGEVLDGLARANDAAANSAVEESVKQRVLALCQRFPIY</sequence>
<evidence type="ECO:0000256" key="5">
    <source>
        <dbReference type="ARBA" id="ARBA00022898"/>
    </source>
</evidence>
<dbReference type="Pfam" id="PF00464">
    <property type="entry name" value="SHMT"/>
    <property type="match status" value="1"/>
</dbReference>
<dbReference type="PANTHER" id="PTHR11680">
    <property type="entry name" value="SERINE HYDROXYMETHYLTRANSFERASE"/>
    <property type="match status" value="1"/>
</dbReference>
<comment type="caution">
    <text evidence="6">Lacks conserved residue(s) required for the propagation of feature annotation.</text>
</comment>
<gene>
    <name evidence="6 8" type="primary">glyA</name>
    <name evidence="8" type="ORF">Q7A36_05065</name>
</gene>
<dbReference type="RefSeq" id="WP_305102581.1">
    <property type="nucleotide sequence ID" value="NZ_JAUTWS010000004.1"/>
</dbReference>
<comment type="similarity">
    <text evidence="2 6">Belongs to the SHMT family.</text>
</comment>
<proteinExistence type="inferred from homology"/>
<dbReference type="SUPFAM" id="SSF53383">
    <property type="entry name" value="PLP-dependent transferases"/>
    <property type="match status" value="1"/>
</dbReference>
<dbReference type="InterPro" id="IPR039429">
    <property type="entry name" value="SHMT-like_dom"/>
</dbReference>
<dbReference type="EMBL" id="JAUTWS010000004">
    <property type="protein sequence ID" value="MDO9707708.1"/>
    <property type="molecule type" value="Genomic_DNA"/>
</dbReference>
<dbReference type="PANTHER" id="PTHR11680:SF35">
    <property type="entry name" value="SERINE HYDROXYMETHYLTRANSFERASE 1"/>
    <property type="match status" value="1"/>
</dbReference>
<comment type="subunit">
    <text evidence="6">Homodimer.</text>
</comment>
<evidence type="ECO:0000313" key="8">
    <source>
        <dbReference type="EMBL" id="MDO9707708.1"/>
    </source>
</evidence>
<dbReference type="NCBIfam" id="NF000586">
    <property type="entry name" value="PRK00011.1"/>
    <property type="match status" value="1"/>
</dbReference>
<keyword evidence="4 6" id="KW-0808">Transferase</keyword>
<dbReference type="InterPro" id="IPR001085">
    <property type="entry name" value="Ser_HO-MeTrfase"/>
</dbReference>
<dbReference type="Gene3D" id="3.40.640.10">
    <property type="entry name" value="Type I PLP-dependent aspartate aminotransferase-like (Major domain)"/>
    <property type="match status" value="1"/>
</dbReference>
<keyword evidence="6" id="KW-0028">Amino-acid biosynthesis</keyword>
<feature type="domain" description="Serine hydroxymethyltransferase-like" evidence="7">
    <location>
        <begin position="19"/>
        <end position="395"/>
    </location>
</feature>
<feature type="binding site" evidence="6">
    <location>
        <position position="131"/>
    </location>
    <ligand>
        <name>(6S)-5,6,7,8-tetrahydrofolate</name>
        <dbReference type="ChEBI" id="CHEBI:57453"/>
    </ligand>
</feature>
<feature type="binding site" evidence="6">
    <location>
        <begin position="135"/>
        <end position="137"/>
    </location>
    <ligand>
        <name>(6S)-5,6,7,8-tetrahydrofolate</name>
        <dbReference type="ChEBI" id="CHEBI:57453"/>
    </ligand>
</feature>
<organism evidence="8 9">
    <name type="scientific">Paracraurococcus lichenis</name>
    <dbReference type="NCBI Taxonomy" id="3064888"/>
    <lineage>
        <taxon>Bacteria</taxon>
        <taxon>Pseudomonadati</taxon>
        <taxon>Pseudomonadota</taxon>
        <taxon>Alphaproteobacteria</taxon>
        <taxon>Acetobacterales</taxon>
        <taxon>Roseomonadaceae</taxon>
        <taxon>Paracraurococcus</taxon>
    </lineage>
</organism>
<dbReference type="InterPro" id="IPR049943">
    <property type="entry name" value="Ser_HO-MeTrfase-like"/>
</dbReference>
<evidence type="ECO:0000256" key="1">
    <source>
        <dbReference type="ARBA" id="ARBA00001933"/>
    </source>
</evidence>
<dbReference type="InterPro" id="IPR015422">
    <property type="entry name" value="PyrdxlP-dep_Trfase_small"/>
</dbReference>
<dbReference type="InterPro" id="IPR015424">
    <property type="entry name" value="PyrdxlP-dep_Trfase"/>
</dbReference>
<feature type="binding site" evidence="6">
    <location>
        <position position="255"/>
    </location>
    <ligand>
        <name>(6S)-5,6,7,8-tetrahydrofolate</name>
        <dbReference type="ChEBI" id="CHEBI:57453"/>
    </ligand>
</feature>
<dbReference type="CDD" id="cd00378">
    <property type="entry name" value="SHMT"/>
    <property type="match status" value="1"/>
</dbReference>
<dbReference type="EC" id="2.1.2.1" evidence="6"/>
<name>A0ABT9DUX7_9PROT</name>